<feature type="non-terminal residue" evidence="2">
    <location>
        <position position="1"/>
    </location>
</feature>
<evidence type="ECO:0000313" key="2">
    <source>
        <dbReference type="EMBL" id="CAH3191152.1"/>
    </source>
</evidence>
<accession>A0ABN8SML5</accession>
<proteinExistence type="predicted"/>
<feature type="region of interest" description="Disordered" evidence="1">
    <location>
        <begin position="1"/>
        <end position="26"/>
    </location>
</feature>
<evidence type="ECO:0000256" key="1">
    <source>
        <dbReference type="SAM" id="MobiDB-lite"/>
    </source>
</evidence>
<dbReference type="Proteomes" id="UP001159427">
    <property type="component" value="Unassembled WGS sequence"/>
</dbReference>
<keyword evidence="3" id="KW-1185">Reference proteome</keyword>
<protein>
    <submittedName>
        <fullName evidence="2">Uncharacterized protein</fullName>
    </submittedName>
</protein>
<name>A0ABN8SML5_9CNID</name>
<reference evidence="2 3" key="1">
    <citation type="submission" date="2022-05" db="EMBL/GenBank/DDBJ databases">
        <authorList>
            <consortium name="Genoscope - CEA"/>
            <person name="William W."/>
        </authorList>
    </citation>
    <scope>NUCLEOTIDE SEQUENCE [LARGE SCALE GENOMIC DNA]</scope>
</reference>
<comment type="caution">
    <text evidence="2">The sequence shown here is derived from an EMBL/GenBank/DDBJ whole genome shotgun (WGS) entry which is preliminary data.</text>
</comment>
<organism evidence="2 3">
    <name type="scientific">Porites evermanni</name>
    <dbReference type="NCBI Taxonomy" id="104178"/>
    <lineage>
        <taxon>Eukaryota</taxon>
        <taxon>Metazoa</taxon>
        <taxon>Cnidaria</taxon>
        <taxon>Anthozoa</taxon>
        <taxon>Hexacorallia</taxon>
        <taxon>Scleractinia</taxon>
        <taxon>Fungiina</taxon>
        <taxon>Poritidae</taxon>
        <taxon>Porites</taxon>
    </lineage>
</organism>
<evidence type="ECO:0000313" key="3">
    <source>
        <dbReference type="Proteomes" id="UP001159427"/>
    </source>
</evidence>
<dbReference type="EMBL" id="CALNXI010002859">
    <property type="protein sequence ID" value="CAH3191152.1"/>
    <property type="molecule type" value="Genomic_DNA"/>
</dbReference>
<sequence>TVTLNTARPILPQQQQQRRKISAATGSSPTVIAALTSTVNRTTTNLQPLVPIGIQLQQPRSKFEWFSSHNKVAPPRFNRPLYNHQEVLLHRFRFTLNRLKSFKAYNRFKGNP</sequence>
<gene>
    <name evidence="2" type="ORF">PEVE_00021341</name>
</gene>